<feature type="binding site" evidence="5">
    <location>
        <position position="190"/>
    </location>
    <ligand>
        <name>S-adenosyl-L-methionine</name>
        <dbReference type="ChEBI" id="CHEBI:59789"/>
    </ligand>
</feature>
<dbReference type="Gene3D" id="3.40.50.150">
    <property type="entry name" value="Vaccinia Virus protein VP39"/>
    <property type="match status" value="1"/>
</dbReference>
<dbReference type="STRING" id="926569.ANT_09630"/>
<dbReference type="HOGENOM" id="CLU_018398_3_1_0"/>
<dbReference type="PANTHER" id="PTHR18895">
    <property type="entry name" value="HEMK METHYLTRANSFERASE"/>
    <property type="match status" value="1"/>
</dbReference>
<comment type="catalytic activity">
    <reaction evidence="4 5">
        <text>L-glutaminyl-[peptide chain release factor] + S-adenosyl-L-methionine = N(5)-methyl-L-glutaminyl-[peptide chain release factor] + S-adenosyl-L-homocysteine + H(+)</text>
        <dbReference type="Rhea" id="RHEA:42896"/>
        <dbReference type="Rhea" id="RHEA-COMP:10271"/>
        <dbReference type="Rhea" id="RHEA-COMP:10272"/>
        <dbReference type="ChEBI" id="CHEBI:15378"/>
        <dbReference type="ChEBI" id="CHEBI:30011"/>
        <dbReference type="ChEBI" id="CHEBI:57856"/>
        <dbReference type="ChEBI" id="CHEBI:59789"/>
        <dbReference type="ChEBI" id="CHEBI:61891"/>
        <dbReference type="EC" id="2.1.1.297"/>
    </reaction>
</comment>
<evidence type="ECO:0000256" key="1">
    <source>
        <dbReference type="ARBA" id="ARBA00022603"/>
    </source>
</evidence>
<reference evidence="8 9" key="1">
    <citation type="submission" date="2010-12" db="EMBL/GenBank/DDBJ databases">
        <title>Whole genome sequence of Anaerolinea thermophila UNI-1.</title>
        <authorList>
            <person name="Narita-Yamada S."/>
            <person name="Kishi E."/>
            <person name="Watanabe Y."/>
            <person name="Takasaki K."/>
            <person name="Ankai A."/>
            <person name="Oguchi A."/>
            <person name="Fukui S."/>
            <person name="Takahashi M."/>
            <person name="Yashiro I."/>
            <person name="Hosoyama A."/>
            <person name="Sekiguchi Y."/>
            <person name="Hanada S."/>
            <person name="Fujita N."/>
        </authorList>
    </citation>
    <scope>NUCLEOTIDE SEQUENCE [LARGE SCALE GENOMIC DNA]</scope>
    <source>
        <strain evidence="9">DSM 14523 / JCM 11388 / NBRC 100420 / UNI-1</strain>
    </source>
</reference>
<dbReference type="InterPro" id="IPR004556">
    <property type="entry name" value="HemK-like"/>
</dbReference>
<feature type="binding site" evidence="5">
    <location>
        <begin position="124"/>
        <end position="128"/>
    </location>
    <ligand>
        <name>S-adenosyl-L-methionine</name>
        <dbReference type="ChEBI" id="CHEBI:59789"/>
    </ligand>
</feature>
<dbReference type="SUPFAM" id="SSF53335">
    <property type="entry name" value="S-adenosyl-L-methionine-dependent methyltransferases"/>
    <property type="match status" value="1"/>
</dbReference>
<protein>
    <recommendedName>
        <fullName evidence="5">Release factor glutamine methyltransferase</fullName>
        <shortName evidence="5">RF MTase</shortName>
        <ecNumber evidence="5">2.1.1.297</ecNumber>
    </recommendedName>
    <alternativeName>
        <fullName evidence="5">N5-glutamine methyltransferase PrmC</fullName>
    </alternativeName>
    <alternativeName>
        <fullName evidence="5">Protein-(glutamine-N5) MTase PrmC</fullName>
    </alternativeName>
    <alternativeName>
        <fullName evidence="5">Protein-glutamine N-methyltransferase PrmC</fullName>
    </alternativeName>
</protein>
<dbReference type="InterPro" id="IPR029063">
    <property type="entry name" value="SAM-dependent_MTases_sf"/>
</dbReference>
<dbReference type="AlphaFoldDB" id="E8N3I3"/>
<dbReference type="RefSeq" id="WP_013559388.1">
    <property type="nucleotide sequence ID" value="NC_014960.1"/>
</dbReference>
<name>E8N3I3_ANATU</name>
<dbReference type="HAMAP" id="MF_02126">
    <property type="entry name" value="RF_methyltr_PrmC"/>
    <property type="match status" value="1"/>
</dbReference>
<keyword evidence="3 5" id="KW-0949">S-adenosyl-L-methionine</keyword>
<feature type="domain" description="Methyltransferase small" evidence="6">
    <location>
        <begin position="112"/>
        <end position="193"/>
    </location>
</feature>
<comment type="similarity">
    <text evidence="5">Belongs to the protein N5-glutamine methyltransferase family. PrmC subfamily.</text>
</comment>
<dbReference type="PANTHER" id="PTHR18895:SF74">
    <property type="entry name" value="MTRF1L RELEASE FACTOR GLUTAMINE METHYLTRANSFERASE"/>
    <property type="match status" value="1"/>
</dbReference>
<dbReference type="NCBIfam" id="TIGR00536">
    <property type="entry name" value="hemK_fam"/>
    <property type="match status" value="1"/>
</dbReference>
<evidence type="ECO:0000259" key="6">
    <source>
        <dbReference type="Pfam" id="PF05175"/>
    </source>
</evidence>
<dbReference type="GO" id="GO:0032259">
    <property type="term" value="P:methylation"/>
    <property type="evidence" value="ECO:0007669"/>
    <property type="project" value="UniProtKB-KW"/>
</dbReference>
<evidence type="ECO:0000256" key="2">
    <source>
        <dbReference type="ARBA" id="ARBA00022679"/>
    </source>
</evidence>
<dbReference type="eggNOG" id="COG2890">
    <property type="taxonomic scope" value="Bacteria"/>
</dbReference>
<keyword evidence="2 5" id="KW-0808">Transferase</keyword>
<evidence type="ECO:0000259" key="7">
    <source>
        <dbReference type="Pfam" id="PF17827"/>
    </source>
</evidence>
<accession>E8N3I3</accession>
<dbReference type="FunCoup" id="E8N3I3">
    <property type="interactions" value="412"/>
</dbReference>
<dbReference type="EC" id="2.1.1.297" evidence="5"/>
<dbReference type="Proteomes" id="UP000008922">
    <property type="component" value="Chromosome"/>
</dbReference>
<sequence>MKNSPTLGAWLQQARETFAQQSDTAGIEVQVLAAHVLKRPRAWIAAHPETLLSDEQASHLNTLLGRLLEGVPLPYLTGKQEFFGLEFEVSPAVLIPRPETETLVEAALQWLKRFPERNRVADVGTGSGCIAVSIAYHMPNVRVLATDFSHEALKVAQRNVNRHGVSDRVQLIQCDLLSACAGMFDLVCANLPYIPTSALDETPPARFEPIAALDGGESGWEKIKALLQDAPRWLVPGGCILLEIQWDQGQTVSEIARGIFPAAEIQILQDLAHLDRVVLIQTTREKH</sequence>
<dbReference type="NCBIfam" id="TIGR03534">
    <property type="entry name" value="RF_mod_PrmC"/>
    <property type="match status" value="1"/>
</dbReference>
<dbReference type="KEGG" id="atm:ANT_09630"/>
<evidence type="ECO:0000256" key="4">
    <source>
        <dbReference type="ARBA" id="ARBA00048391"/>
    </source>
</evidence>
<organism evidence="8 9">
    <name type="scientific">Anaerolinea thermophila (strain DSM 14523 / JCM 11388 / NBRC 100420 / UNI-1)</name>
    <dbReference type="NCBI Taxonomy" id="926569"/>
    <lineage>
        <taxon>Bacteria</taxon>
        <taxon>Bacillati</taxon>
        <taxon>Chloroflexota</taxon>
        <taxon>Anaerolineae</taxon>
        <taxon>Anaerolineales</taxon>
        <taxon>Anaerolineaceae</taxon>
        <taxon>Anaerolinea</taxon>
    </lineage>
</organism>
<proteinExistence type="inferred from homology"/>
<evidence type="ECO:0000313" key="8">
    <source>
        <dbReference type="EMBL" id="BAJ62997.1"/>
    </source>
</evidence>
<evidence type="ECO:0000313" key="9">
    <source>
        <dbReference type="Proteomes" id="UP000008922"/>
    </source>
</evidence>
<dbReference type="InterPro" id="IPR019874">
    <property type="entry name" value="RF_methyltr_PrmC"/>
</dbReference>
<dbReference type="OrthoDB" id="9800643at2"/>
<dbReference type="EMBL" id="AP012029">
    <property type="protein sequence ID" value="BAJ62997.1"/>
    <property type="molecule type" value="Genomic_DNA"/>
</dbReference>
<dbReference type="InterPro" id="IPR050320">
    <property type="entry name" value="N5-glutamine_MTase"/>
</dbReference>
<comment type="caution">
    <text evidence="5">Lacks conserved residue(s) required for the propagation of feature annotation.</text>
</comment>
<dbReference type="Pfam" id="PF17827">
    <property type="entry name" value="PrmC_N"/>
    <property type="match status" value="1"/>
</dbReference>
<dbReference type="InParanoid" id="E8N3I3"/>
<dbReference type="InterPro" id="IPR040758">
    <property type="entry name" value="PrmC_N"/>
</dbReference>
<feature type="binding site" evidence="5">
    <location>
        <position position="147"/>
    </location>
    <ligand>
        <name>S-adenosyl-L-methionine</name>
        <dbReference type="ChEBI" id="CHEBI:59789"/>
    </ligand>
</feature>
<feature type="domain" description="Release factor glutamine methyltransferase N-terminal" evidence="7">
    <location>
        <begin position="10"/>
        <end position="78"/>
    </location>
</feature>
<keyword evidence="1 5" id="KW-0489">Methyltransferase</keyword>
<dbReference type="Gene3D" id="1.10.8.10">
    <property type="entry name" value="DNA helicase RuvA subunit, C-terminal domain"/>
    <property type="match status" value="1"/>
</dbReference>
<comment type="function">
    <text evidence="5">Methylates the class 1 translation termination release factors RF1/PrfA and RF2/PrfB on the glutamine residue of the universally conserved GGQ motif.</text>
</comment>
<dbReference type="InterPro" id="IPR007848">
    <property type="entry name" value="Small_mtfrase_dom"/>
</dbReference>
<evidence type="ECO:0000256" key="3">
    <source>
        <dbReference type="ARBA" id="ARBA00022691"/>
    </source>
</evidence>
<evidence type="ECO:0000256" key="5">
    <source>
        <dbReference type="HAMAP-Rule" id="MF_02126"/>
    </source>
</evidence>
<keyword evidence="9" id="KW-1185">Reference proteome</keyword>
<dbReference type="GO" id="GO:0102559">
    <property type="term" value="F:peptide chain release factor N(5)-glutamine methyltransferase activity"/>
    <property type="evidence" value="ECO:0007669"/>
    <property type="project" value="UniProtKB-EC"/>
</dbReference>
<gene>
    <name evidence="8" type="primary">hemK</name>
    <name evidence="5" type="synonym">prmC</name>
    <name evidence="8" type="ordered locus">ANT_09630</name>
</gene>
<dbReference type="CDD" id="cd02440">
    <property type="entry name" value="AdoMet_MTases"/>
    <property type="match status" value="1"/>
</dbReference>
<dbReference type="Pfam" id="PF05175">
    <property type="entry name" value="MTS"/>
    <property type="match status" value="1"/>
</dbReference>